<name>A0A518D9X9_9BACT</name>
<dbReference type="KEGG" id="pnd:Pla175_16660"/>
<proteinExistence type="predicted"/>
<dbReference type="InterPro" id="IPR004155">
    <property type="entry name" value="PBS_lyase_HEAT"/>
</dbReference>
<sequence length="157" mass="16294">MTLEMLTDRLMNGSPEERAAAAESLARMGESAAPAAETLALCASDADAGAWCVAALEKLGPPRDEALGPLTDRLSSADADCAYWCATLLGRAGERASASVSKLVETAQSRAPLAVRERACWALGRIGAASSRPALEQLSHSEQPRLARLAGEALAGF</sequence>
<keyword evidence="2" id="KW-1185">Reference proteome</keyword>
<dbReference type="InterPro" id="IPR011989">
    <property type="entry name" value="ARM-like"/>
</dbReference>
<gene>
    <name evidence="1" type="ORF">Pla175_16660</name>
</gene>
<protein>
    <recommendedName>
        <fullName evidence="3">HEAT repeat protein</fullName>
    </recommendedName>
</protein>
<evidence type="ECO:0000313" key="1">
    <source>
        <dbReference type="EMBL" id="QDU88291.1"/>
    </source>
</evidence>
<evidence type="ECO:0000313" key="2">
    <source>
        <dbReference type="Proteomes" id="UP000317429"/>
    </source>
</evidence>
<dbReference type="AlphaFoldDB" id="A0A518D9X9"/>
<dbReference type="RefSeq" id="WP_145283061.1">
    <property type="nucleotide sequence ID" value="NZ_CP036291.1"/>
</dbReference>
<reference evidence="1 2" key="1">
    <citation type="submission" date="2019-02" db="EMBL/GenBank/DDBJ databases">
        <title>Deep-cultivation of Planctomycetes and their phenomic and genomic characterization uncovers novel biology.</title>
        <authorList>
            <person name="Wiegand S."/>
            <person name="Jogler M."/>
            <person name="Boedeker C."/>
            <person name="Pinto D."/>
            <person name="Vollmers J."/>
            <person name="Rivas-Marin E."/>
            <person name="Kohn T."/>
            <person name="Peeters S.H."/>
            <person name="Heuer A."/>
            <person name="Rast P."/>
            <person name="Oberbeckmann S."/>
            <person name="Bunk B."/>
            <person name="Jeske O."/>
            <person name="Meyerdierks A."/>
            <person name="Storesund J.E."/>
            <person name="Kallscheuer N."/>
            <person name="Luecker S."/>
            <person name="Lage O.M."/>
            <person name="Pohl T."/>
            <person name="Merkel B.J."/>
            <person name="Hornburger P."/>
            <person name="Mueller R.-W."/>
            <person name="Bruemmer F."/>
            <person name="Labrenz M."/>
            <person name="Spormann A.M."/>
            <person name="Op den Camp H."/>
            <person name="Overmann J."/>
            <person name="Amann R."/>
            <person name="Jetten M.S.M."/>
            <person name="Mascher T."/>
            <person name="Medema M.H."/>
            <person name="Devos D.P."/>
            <person name="Kaster A.-K."/>
            <person name="Ovreas L."/>
            <person name="Rohde M."/>
            <person name="Galperin M.Y."/>
            <person name="Jogler C."/>
        </authorList>
    </citation>
    <scope>NUCLEOTIDE SEQUENCE [LARGE SCALE GENOMIC DNA]</scope>
    <source>
        <strain evidence="1 2">Pla175</strain>
    </source>
</reference>
<dbReference type="EMBL" id="CP036291">
    <property type="protein sequence ID" value="QDU88291.1"/>
    <property type="molecule type" value="Genomic_DNA"/>
</dbReference>
<dbReference type="OrthoDB" id="279649at2"/>
<dbReference type="Gene3D" id="1.25.10.10">
    <property type="entry name" value="Leucine-rich Repeat Variant"/>
    <property type="match status" value="1"/>
</dbReference>
<dbReference type="SUPFAM" id="SSF48371">
    <property type="entry name" value="ARM repeat"/>
    <property type="match status" value="1"/>
</dbReference>
<dbReference type="InterPro" id="IPR016024">
    <property type="entry name" value="ARM-type_fold"/>
</dbReference>
<dbReference type="SMART" id="SM00567">
    <property type="entry name" value="EZ_HEAT"/>
    <property type="match status" value="2"/>
</dbReference>
<dbReference type="Pfam" id="PF13646">
    <property type="entry name" value="HEAT_2"/>
    <property type="match status" value="1"/>
</dbReference>
<evidence type="ECO:0008006" key="3">
    <source>
        <dbReference type="Google" id="ProtNLM"/>
    </source>
</evidence>
<accession>A0A518D9X9</accession>
<dbReference type="Proteomes" id="UP000317429">
    <property type="component" value="Chromosome"/>
</dbReference>
<organism evidence="1 2">
    <name type="scientific">Pirellulimonas nuda</name>
    <dbReference type="NCBI Taxonomy" id="2528009"/>
    <lineage>
        <taxon>Bacteria</taxon>
        <taxon>Pseudomonadati</taxon>
        <taxon>Planctomycetota</taxon>
        <taxon>Planctomycetia</taxon>
        <taxon>Pirellulales</taxon>
        <taxon>Lacipirellulaceae</taxon>
        <taxon>Pirellulimonas</taxon>
    </lineage>
</organism>